<evidence type="ECO:0000256" key="4">
    <source>
        <dbReference type="ARBA" id="ARBA00023163"/>
    </source>
</evidence>
<dbReference type="RefSeq" id="WP_337334949.1">
    <property type="nucleotide sequence ID" value="NZ_JBBDHC010000006.1"/>
</dbReference>
<dbReference type="Gene3D" id="1.10.1740.10">
    <property type="match status" value="1"/>
</dbReference>
<dbReference type="Pfam" id="PF07638">
    <property type="entry name" value="Sigma70_ECF"/>
    <property type="match status" value="1"/>
</dbReference>
<comment type="caution">
    <text evidence="6">The sequence shown here is derived from an EMBL/GenBank/DDBJ whole genome shotgun (WGS) entry which is preliminary data.</text>
</comment>
<keyword evidence="3" id="KW-0731">Sigma factor</keyword>
<reference evidence="6 7" key="1">
    <citation type="journal article" date="2016" name="Antonie Van Leeuwenhoek">
        <title>Denitratimonas tolerans gen. nov., sp. nov., a denitrifying bacterium isolated from a bioreactor for tannery wastewater treatment.</title>
        <authorList>
            <person name="Han S.I."/>
            <person name="Kim J.O."/>
            <person name="Lee Y.R."/>
            <person name="Ekpeghere K.I."/>
            <person name="Koh S.C."/>
            <person name="Whang K.S."/>
        </authorList>
    </citation>
    <scope>NUCLEOTIDE SEQUENCE [LARGE SCALE GENOMIC DNA]</scope>
    <source>
        <strain evidence="6 7">KACC 17565</strain>
    </source>
</reference>
<dbReference type="NCBIfam" id="TIGR02999">
    <property type="entry name" value="Sig-70_X6"/>
    <property type="match status" value="1"/>
</dbReference>
<dbReference type="InterPro" id="IPR039425">
    <property type="entry name" value="RNA_pol_sigma-70-like"/>
</dbReference>
<dbReference type="EMBL" id="JBBDHC010000006">
    <property type="protein sequence ID" value="MEJ1249236.1"/>
    <property type="molecule type" value="Genomic_DNA"/>
</dbReference>
<keyword evidence="2" id="KW-0805">Transcription regulation</keyword>
<dbReference type="SUPFAM" id="SSF88946">
    <property type="entry name" value="Sigma2 domain of RNA polymerase sigma factors"/>
    <property type="match status" value="1"/>
</dbReference>
<evidence type="ECO:0000259" key="5">
    <source>
        <dbReference type="Pfam" id="PF07638"/>
    </source>
</evidence>
<feature type="domain" description="RNA polymerase sigma-70 ECF-like HTH" evidence="5">
    <location>
        <begin position="21"/>
        <end position="198"/>
    </location>
</feature>
<evidence type="ECO:0000256" key="3">
    <source>
        <dbReference type="ARBA" id="ARBA00023082"/>
    </source>
</evidence>
<evidence type="ECO:0000256" key="1">
    <source>
        <dbReference type="ARBA" id="ARBA00010641"/>
    </source>
</evidence>
<keyword evidence="7" id="KW-1185">Reference proteome</keyword>
<dbReference type="InterPro" id="IPR053812">
    <property type="entry name" value="HTH_Sigma70_ECF-like"/>
</dbReference>
<protein>
    <submittedName>
        <fullName evidence="6">ECF-type sigma factor</fullName>
    </submittedName>
</protein>
<evidence type="ECO:0000256" key="2">
    <source>
        <dbReference type="ARBA" id="ARBA00023015"/>
    </source>
</evidence>
<dbReference type="GO" id="GO:0006352">
    <property type="term" value="P:DNA-templated transcription initiation"/>
    <property type="evidence" value="ECO:0007669"/>
    <property type="project" value="InterPro"/>
</dbReference>
<dbReference type="InterPro" id="IPR036388">
    <property type="entry name" value="WH-like_DNA-bd_sf"/>
</dbReference>
<evidence type="ECO:0000313" key="7">
    <source>
        <dbReference type="Proteomes" id="UP001364472"/>
    </source>
</evidence>
<dbReference type="Gene3D" id="1.10.10.10">
    <property type="entry name" value="Winged helix-like DNA-binding domain superfamily/Winged helix DNA-binding domain"/>
    <property type="match status" value="1"/>
</dbReference>
<dbReference type="SUPFAM" id="SSF88659">
    <property type="entry name" value="Sigma3 and sigma4 domains of RNA polymerase sigma factors"/>
    <property type="match status" value="1"/>
</dbReference>
<dbReference type="PANTHER" id="PTHR43133:SF39">
    <property type="entry name" value="SIMILAR TO RNA POLYMERASE SIGMA-E FACTOR"/>
    <property type="match status" value="1"/>
</dbReference>
<sequence length="208" mass="23186">MTCPTIAATASPDAREDVEGESFAQLLAAADAGQPEAWDRIYALLYADLHRIARSQIRRQASPRLSPTSLISETWLKLSGAHLKVDGRRHLTSLIARAMRFVLIDQARRALTDAHREGEPLPLQEMASEGGTQAQLEQLLSLDQALTVLAGIDRRLARVVELRYFGGLSEREVAEVLEVTERTVSRDWRKARAWLLARLGEEPRAITL</sequence>
<keyword evidence="4" id="KW-0804">Transcription</keyword>
<dbReference type="InterPro" id="IPR013325">
    <property type="entry name" value="RNA_pol_sigma_r2"/>
</dbReference>
<dbReference type="AlphaFoldDB" id="A0AAW9R4Q2"/>
<proteinExistence type="inferred from homology"/>
<evidence type="ECO:0000313" key="6">
    <source>
        <dbReference type="EMBL" id="MEJ1249236.1"/>
    </source>
</evidence>
<dbReference type="Proteomes" id="UP001364472">
    <property type="component" value="Unassembled WGS sequence"/>
</dbReference>
<organism evidence="6 7">
    <name type="scientific">Denitratimonas tolerans</name>
    <dbReference type="NCBI Taxonomy" id="1338420"/>
    <lineage>
        <taxon>Bacteria</taxon>
        <taxon>Pseudomonadati</taxon>
        <taxon>Pseudomonadota</taxon>
        <taxon>Gammaproteobacteria</taxon>
        <taxon>Lysobacterales</taxon>
        <taxon>Lysobacteraceae</taxon>
        <taxon>Denitratimonas</taxon>
    </lineage>
</organism>
<dbReference type="InterPro" id="IPR014284">
    <property type="entry name" value="RNA_pol_sigma-70_dom"/>
</dbReference>
<dbReference type="InterPro" id="IPR013324">
    <property type="entry name" value="RNA_pol_sigma_r3/r4-like"/>
</dbReference>
<dbReference type="GO" id="GO:0016987">
    <property type="term" value="F:sigma factor activity"/>
    <property type="evidence" value="ECO:0007669"/>
    <property type="project" value="UniProtKB-KW"/>
</dbReference>
<gene>
    <name evidence="6" type="ORF">WB794_06060</name>
</gene>
<name>A0AAW9R4Q2_9GAMM</name>
<comment type="similarity">
    <text evidence="1">Belongs to the sigma-70 factor family. ECF subfamily.</text>
</comment>
<dbReference type="NCBIfam" id="TIGR02937">
    <property type="entry name" value="sigma70-ECF"/>
    <property type="match status" value="1"/>
</dbReference>
<dbReference type="PANTHER" id="PTHR43133">
    <property type="entry name" value="RNA POLYMERASE ECF-TYPE SIGMA FACTO"/>
    <property type="match status" value="1"/>
</dbReference>
<accession>A0AAW9R4Q2</accession>
<dbReference type="InterPro" id="IPR011517">
    <property type="entry name" value="RNA_pol_sigma70_ECF-like"/>
</dbReference>